<keyword evidence="2" id="KW-0238">DNA-binding</keyword>
<name>A0A811GC94_CORDP</name>
<evidence type="ECO:0000256" key="2">
    <source>
        <dbReference type="ARBA" id="ARBA00023125"/>
    </source>
</evidence>
<dbReference type="Gene3D" id="1.10.10.60">
    <property type="entry name" value="Homeodomain-like"/>
    <property type="match status" value="1"/>
</dbReference>
<gene>
    <name evidence="4" type="ORF">CIP107547_01774</name>
</gene>
<dbReference type="GO" id="GO:0046677">
    <property type="term" value="P:response to antibiotic"/>
    <property type="evidence" value="ECO:0007669"/>
    <property type="project" value="InterPro"/>
</dbReference>
<reference evidence="4 5" key="1">
    <citation type="submission" date="2020-02" db="EMBL/GenBank/DDBJ databases">
        <authorList>
            <person name="Brisse S."/>
        </authorList>
    </citation>
    <scope>NUCLEOTIDE SEQUENCE [LARGE SCALE GENOMIC DNA]</scope>
    <source>
        <strain evidence="4">CIP107547</strain>
    </source>
</reference>
<keyword evidence="3" id="KW-0804">Transcription</keyword>
<sequence>MIIHIHYGVSIAYDTLCHTWTAFPHHEQPNQDRLTAVQLSKESIISASLDILDSYGLADMTMRRLATHLGVAPGALYWHFKNKQALIDAIARHIMAPLIDASPSAYHHDIPSLAFDVRSLMVRHRDGAELLSAALTDASLRNDIISVVSAILGGCDKAYVGASTLLNFILGSCLIEQSEVQRLEIESGTTTAVRNHDQLFMSSLEIIIAGLKSQGFS</sequence>
<evidence type="ECO:0000256" key="3">
    <source>
        <dbReference type="ARBA" id="ARBA00023163"/>
    </source>
</evidence>
<accession>A0A811GC94</accession>
<organism evidence="4 5">
    <name type="scientific">Corynebacterium diphtheriae</name>
    <dbReference type="NCBI Taxonomy" id="1717"/>
    <lineage>
        <taxon>Bacteria</taxon>
        <taxon>Bacillati</taxon>
        <taxon>Actinomycetota</taxon>
        <taxon>Actinomycetes</taxon>
        <taxon>Mycobacteriales</taxon>
        <taxon>Corynebacteriaceae</taxon>
        <taxon>Corynebacterium</taxon>
    </lineage>
</organism>
<dbReference type="RefSeq" id="WP_014307066.1">
    <property type="nucleotide sequence ID" value="NZ_CAJDYQ010000002.1"/>
</dbReference>
<dbReference type="InterPro" id="IPR050109">
    <property type="entry name" value="HTH-type_TetR-like_transc_reg"/>
</dbReference>
<protein>
    <submittedName>
        <fullName evidence="4">TetR family transcriptional regulator</fullName>
    </submittedName>
</protein>
<dbReference type="SUPFAM" id="SSF48498">
    <property type="entry name" value="Tetracyclin repressor-like, C-terminal domain"/>
    <property type="match status" value="1"/>
</dbReference>
<evidence type="ECO:0000256" key="1">
    <source>
        <dbReference type="ARBA" id="ARBA00023015"/>
    </source>
</evidence>
<dbReference type="PANTHER" id="PTHR30055">
    <property type="entry name" value="HTH-TYPE TRANSCRIPTIONAL REGULATOR RUTR"/>
    <property type="match status" value="1"/>
</dbReference>
<dbReference type="InterPro" id="IPR023772">
    <property type="entry name" value="DNA-bd_HTH_TetR-type_CS"/>
</dbReference>
<dbReference type="AlphaFoldDB" id="A0A811GC94"/>
<dbReference type="Proteomes" id="UP000480222">
    <property type="component" value="Unassembled WGS sequence"/>
</dbReference>
<evidence type="ECO:0000313" key="4">
    <source>
        <dbReference type="EMBL" id="CAB0611335.1"/>
    </source>
</evidence>
<dbReference type="PRINTS" id="PR00400">
    <property type="entry name" value="TETREPRESSOR"/>
</dbReference>
<dbReference type="PROSITE" id="PS50977">
    <property type="entry name" value="HTH_TETR_2"/>
    <property type="match status" value="1"/>
</dbReference>
<dbReference type="PRINTS" id="PR00455">
    <property type="entry name" value="HTHTETR"/>
</dbReference>
<dbReference type="InterPro" id="IPR036271">
    <property type="entry name" value="Tet_transcr_reg_TetR-rel_C_sf"/>
</dbReference>
<dbReference type="GO" id="GO:0045892">
    <property type="term" value="P:negative regulation of DNA-templated transcription"/>
    <property type="evidence" value="ECO:0007669"/>
    <property type="project" value="InterPro"/>
</dbReference>
<proteinExistence type="predicted"/>
<dbReference type="EMBL" id="CADDAV010000021">
    <property type="protein sequence ID" value="CAB0611335.1"/>
    <property type="molecule type" value="Genomic_DNA"/>
</dbReference>
<dbReference type="Pfam" id="PF00440">
    <property type="entry name" value="TetR_N"/>
    <property type="match status" value="1"/>
</dbReference>
<dbReference type="PANTHER" id="PTHR30055:SF151">
    <property type="entry name" value="TRANSCRIPTIONAL REGULATORY PROTEIN"/>
    <property type="match status" value="1"/>
</dbReference>
<dbReference type="GO" id="GO:0003700">
    <property type="term" value="F:DNA-binding transcription factor activity"/>
    <property type="evidence" value="ECO:0007669"/>
    <property type="project" value="TreeGrafter"/>
</dbReference>
<dbReference type="InterPro" id="IPR009057">
    <property type="entry name" value="Homeodomain-like_sf"/>
</dbReference>
<evidence type="ECO:0000313" key="5">
    <source>
        <dbReference type="Proteomes" id="UP000480222"/>
    </source>
</evidence>
<dbReference type="GO" id="GO:0000976">
    <property type="term" value="F:transcription cis-regulatory region binding"/>
    <property type="evidence" value="ECO:0007669"/>
    <property type="project" value="TreeGrafter"/>
</dbReference>
<comment type="caution">
    <text evidence="4">The sequence shown here is derived from an EMBL/GenBank/DDBJ whole genome shotgun (WGS) entry which is preliminary data.</text>
</comment>
<dbReference type="PROSITE" id="PS01081">
    <property type="entry name" value="HTH_TETR_1"/>
    <property type="match status" value="1"/>
</dbReference>
<dbReference type="Gene3D" id="1.10.357.10">
    <property type="entry name" value="Tetracycline Repressor, domain 2"/>
    <property type="match status" value="1"/>
</dbReference>
<dbReference type="InterPro" id="IPR001647">
    <property type="entry name" value="HTH_TetR"/>
</dbReference>
<dbReference type="SUPFAM" id="SSF46689">
    <property type="entry name" value="Homeodomain-like"/>
    <property type="match status" value="1"/>
</dbReference>
<dbReference type="InterPro" id="IPR003012">
    <property type="entry name" value="Tet_transcr_reg_TetR"/>
</dbReference>
<keyword evidence="1" id="KW-0805">Transcription regulation</keyword>